<name>A0A7R9A1N6_9CRUS</name>
<feature type="non-terminal residue" evidence="1">
    <location>
        <position position="107"/>
    </location>
</feature>
<dbReference type="EMBL" id="OB746105">
    <property type="protein sequence ID" value="CAD7239893.1"/>
    <property type="molecule type" value="Genomic_DNA"/>
</dbReference>
<protein>
    <submittedName>
        <fullName evidence="1">Uncharacterized protein</fullName>
    </submittedName>
</protein>
<dbReference type="AlphaFoldDB" id="A0A7R9A1N6"/>
<gene>
    <name evidence="1" type="ORF">CTOB1V02_LOCUS17708</name>
</gene>
<reference evidence="1" key="1">
    <citation type="submission" date="2020-11" db="EMBL/GenBank/DDBJ databases">
        <authorList>
            <person name="Tran Van P."/>
        </authorList>
    </citation>
    <scope>NUCLEOTIDE SEQUENCE</scope>
</reference>
<proteinExistence type="predicted"/>
<organism evidence="1">
    <name type="scientific">Cyprideis torosa</name>
    <dbReference type="NCBI Taxonomy" id="163714"/>
    <lineage>
        <taxon>Eukaryota</taxon>
        <taxon>Metazoa</taxon>
        <taxon>Ecdysozoa</taxon>
        <taxon>Arthropoda</taxon>
        <taxon>Crustacea</taxon>
        <taxon>Oligostraca</taxon>
        <taxon>Ostracoda</taxon>
        <taxon>Podocopa</taxon>
        <taxon>Podocopida</taxon>
        <taxon>Cytherocopina</taxon>
        <taxon>Cytheroidea</taxon>
        <taxon>Cytherideidae</taxon>
        <taxon>Cyprideis</taxon>
    </lineage>
</organism>
<sequence length="107" mass="12528">MNLSIQDRLRFRLSHLVELEEQTLGLELKINEAEHRTVSGTYSPKETSSRMLAKHQLEKKQLEEILQEVNGISRKAQEFDFPEVEHNAEQLRNVVRRDREAMSSRVA</sequence>
<accession>A0A7R9A1N6</accession>
<evidence type="ECO:0000313" key="1">
    <source>
        <dbReference type="EMBL" id="CAD7239893.1"/>
    </source>
</evidence>